<feature type="region of interest" description="Disordered" evidence="1">
    <location>
        <begin position="373"/>
        <end position="392"/>
    </location>
</feature>
<dbReference type="InterPro" id="IPR052563">
    <property type="entry name" value="FliK"/>
</dbReference>
<dbReference type="Pfam" id="PF02120">
    <property type="entry name" value="Flg_hook"/>
    <property type="match status" value="1"/>
</dbReference>
<proteinExistence type="predicted"/>
<dbReference type="Proteomes" id="UP000824366">
    <property type="component" value="Chromosome"/>
</dbReference>
<reference evidence="3 4" key="1">
    <citation type="journal article" date="2021" name="Microbiol. Spectr.">
        <title>A Single Bacterium Capable of Oxidation and Reduction of Iron at Circumneutral pH.</title>
        <authorList>
            <person name="Kato S."/>
            <person name="Ohkuma M."/>
        </authorList>
    </citation>
    <scope>NUCLEOTIDE SEQUENCE [LARGE SCALE GENOMIC DNA]</scope>
    <source>
        <strain evidence="3 4">MIZ03</strain>
    </source>
</reference>
<dbReference type="Gene3D" id="3.30.750.140">
    <property type="match status" value="1"/>
</dbReference>
<dbReference type="InterPro" id="IPR038610">
    <property type="entry name" value="FliK-like_C_sf"/>
</dbReference>
<feature type="region of interest" description="Disordered" evidence="1">
    <location>
        <begin position="1"/>
        <end position="35"/>
    </location>
</feature>
<dbReference type="PANTHER" id="PTHR37533">
    <property type="entry name" value="FLAGELLAR HOOK-LENGTH CONTROL PROTEIN"/>
    <property type="match status" value="1"/>
</dbReference>
<protein>
    <recommendedName>
        <fullName evidence="2">Flagellar hook-length control protein-like C-terminal domain-containing protein</fullName>
    </recommendedName>
</protein>
<evidence type="ECO:0000313" key="3">
    <source>
        <dbReference type="EMBL" id="BCO28869.1"/>
    </source>
</evidence>
<sequence>MSVEYSPVPQGHKASVNSHVHGNKTSKANASSDETRGGFSSLLDFLSAPVDDQGSEDAVANSLLTCMSVSPAGQPTVTATSGLSDTLSASTLNGMQPEAGLLTSGLTQGGASLVMGGDGSERFPQDVNAVAPAASMKVSGLASGAVKKAQQSGSSESLATEVKQSPFDFLQPLQQSAVIGQDLAAAEAFEASPIHALLAQRGSHLSVTSHEIKQDLQSVAAPTVLATAMNVPSDAVMTLLNGSDLGRPHLRLGNKSGLGPSGSNGFEGVFGQVMTASSRSDAVFEIPPPSALVADTAVAETVTYWASHGVQSAILTLDDFGESPVEVSISLQGDQTQIDFRTDQLGVRQILENATAQLQDLLSSQGLQLAGVSVSHSGAGSQNGGDRRQPPEAQQIGLVKTDAIDVAVTRTGNPAVGRSLDLFV</sequence>
<dbReference type="PANTHER" id="PTHR37533:SF2">
    <property type="entry name" value="FLAGELLAR HOOK-LENGTH CONTROL PROTEIN"/>
    <property type="match status" value="1"/>
</dbReference>
<evidence type="ECO:0000256" key="1">
    <source>
        <dbReference type="SAM" id="MobiDB-lite"/>
    </source>
</evidence>
<gene>
    <name evidence="3" type="ORF">MIZ03_3779</name>
</gene>
<evidence type="ECO:0000313" key="4">
    <source>
        <dbReference type="Proteomes" id="UP000824366"/>
    </source>
</evidence>
<dbReference type="RefSeq" id="WP_223904776.1">
    <property type="nucleotide sequence ID" value="NZ_AP024238.1"/>
</dbReference>
<keyword evidence="4" id="KW-1185">Reference proteome</keyword>
<organism evidence="3 4">
    <name type="scientific">Rhodoferax lithotrophicus</name>
    <dbReference type="NCBI Taxonomy" id="2798804"/>
    <lineage>
        <taxon>Bacteria</taxon>
        <taxon>Pseudomonadati</taxon>
        <taxon>Pseudomonadota</taxon>
        <taxon>Betaproteobacteria</taxon>
        <taxon>Burkholderiales</taxon>
        <taxon>Comamonadaceae</taxon>
        <taxon>Rhodoferax</taxon>
    </lineage>
</organism>
<dbReference type="EMBL" id="AP024238">
    <property type="protein sequence ID" value="BCO28869.1"/>
    <property type="molecule type" value="Genomic_DNA"/>
</dbReference>
<dbReference type="CDD" id="cd17470">
    <property type="entry name" value="T3SS_Flik_C"/>
    <property type="match status" value="1"/>
</dbReference>
<dbReference type="InterPro" id="IPR021136">
    <property type="entry name" value="Flagellar_hook_control-like_C"/>
</dbReference>
<feature type="domain" description="Flagellar hook-length control protein-like C-terminal" evidence="2">
    <location>
        <begin position="301"/>
        <end position="382"/>
    </location>
</feature>
<feature type="compositionally biased region" description="Polar residues" evidence="1">
    <location>
        <begin position="15"/>
        <end position="32"/>
    </location>
</feature>
<evidence type="ECO:0000259" key="2">
    <source>
        <dbReference type="Pfam" id="PF02120"/>
    </source>
</evidence>
<name>A0ABN6DA07_9BURK</name>
<accession>A0ABN6DA07</accession>